<sequence>MKKLFFFKSSSSSSGNNKVLPASTDKQVYQGKTSESWLTDQLVDMADYSWKLMSDSPSFSNASSLVRSHSLSSGNELGQQNCSSSQQQYDHRSRAHMPEKKSKAKQCETEIISFERPCSSGSSRLHHYSSGSSSSCSSNVSTQVIDRYIDGEQLLEISKLRNSSTPGNGGRRHPRRARYTAPSSPTHSVKEKNKSHSFRDGGSIRLHFSSRDRVENGFGQESPWMVAKNVIERLSQTHVVPKSSSKGFNHHIPITNEDVYGRYLNMRPESKLEMDEPYKNWFIEGNSDGLNSSEDDSVVELERRSKHAKERALLLSEAHEQESFICNGGFDVSSLLRSVQHLKEEKEKLALEVLDLQQFRIDERVSARKELRMVREEMESQIEKLEKEKHETQLRFEKEFDRRSSDWSVKLEKYRLEEQRLRDRVQELAEQNVSLQREVSSFNDRETENRSLTKYSEQQLKELMGRVEKMNNENQDLIQNLSESQEKHRAAMEDVACVIRNLEEKGKECKELQKSVTRLLRTCTEQEKTIEGLRDGYGKEIDKKQSMEKNEKQVQKLQREQMRLTRVELALRKEVESFRLEAYSLRCENIYLLNQLKGNGNEIIGLTFKFDNELQDHVCCLQNRGLSMLNEIINLSSKLIEFIKGKPSHLQGMQPGLDSLFIVESDLKIEGFKRGIESLRRSLQTISGLLHEKSGLVASDSHSASVDPTMSTKRNNQSSEKIIRSELKAETMMTSLLKEKLYSKEVEIEELQAEVAAALRGNEILRCELQNSTDNISCLTHRLKDLQLQNHGLSMLNEIINLSSKLIEFIKGKPSHLQGMQPGLDSLFIVESDLKIEGFKRGIESLRRSLQTISGLLHEKSGLVASDSHSASVDPTMSTKRNNQSSEILKKDENVSRLERELQESTKELTILKGILVKVSEERDLMWEEVKQYNEKNMVLNSEVNALKKRIEGLEEDIHLKEGQITILKDTLSNHKSFDLLGSPTSMPEFLLE</sequence>
<dbReference type="PANTHER" id="PTHR47491:SF5">
    <property type="entry name" value="CAP-GLY DOMAIN LINKER"/>
    <property type="match status" value="1"/>
</dbReference>
<feature type="compositionally biased region" description="Basic and acidic residues" evidence="2">
    <location>
        <begin position="89"/>
        <end position="105"/>
    </location>
</feature>
<dbReference type="Proteomes" id="UP000239757">
    <property type="component" value="Unassembled WGS sequence"/>
</dbReference>
<evidence type="ECO:0000313" key="4">
    <source>
        <dbReference type="EMBL" id="PPR99964.1"/>
    </source>
</evidence>
<dbReference type="EMBL" id="KZ665391">
    <property type="protein sequence ID" value="PPR99964.1"/>
    <property type="molecule type" value="Genomic_DNA"/>
</dbReference>
<dbReference type="AlphaFoldDB" id="A0A2P5X9E8"/>
<name>A0A2P5X9E8_GOSBA</name>
<feature type="region of interest" description="Disordered" evidence="2">
    <location>
        <begin position="159"/>
        <end position="203"/>
    </location>
</feature>
<evidence type="ECO:0000313" key="5">
    <source>
        <dbReference type="Proteomes" id="UP000239757"/>
    </source>
</evidence>
<evidence type="ECO:0000259" key="3">
    <source>
        <dbReference type="Pfam" id="PF24670"/>
    </source>
</evidence>
<accession>A0A2P5X9E8</accession>
<feature type="coiled-coil region" evidence="1">
    <location>
        <begin position="881"/>
        <end position="964"/>
    </location>
</feature>
<dbReference type="Pfam" id="PF24670">
    <property type="entry name" value="DUF7653"/>
    <property type="match status" value="2"/>
</dbReference>
<protein>
    <recommendedName>
        <fullName evidence="3">DUF7653 domain-containing protein</fullName>
    </recommendedName>
</protein>
<gene>
    <name evidence="4" type="ORF">GOBAR_AA20704</name>
</gene>
<feature type="compositionally biased region" description="Low complexity" evidence="2">
    <location>
        <begin position="119"/>
        <end position="138"/>
    </location>
</feature>
<evidence type="ECO:0000256" key="2">
    <source>
        <dbReference type="SAM" id="MobiDB-lite"/>
    </source>
</evidence>
<dbReference type="InterPro" id="IPR056070">
    <property type="entry name" value="DUF7653"/>
</dbReference>
<organism evidence="4 5">
    <name type="scientific">Gossypium barbadense</name>
    <name type="common">Sea Island cotton</name>
    <name type="synonym">Hibiscus barbadensis</name>
    <dbReference type="NCBI Taxonomy" id="3634"/>
    <lineage>
        <taxon>Eukaryota</taxon>
        <taxon>Viridiplantae</taxon>
        <taxon>Streptophyta</taxon>
        <taxon>Embryophyta</taxon>
        <taxon>Tracheophyta</taxon>
        <taxon>Spermatophyta</taxon>
        <taxon>Magnoliopsida</taxon>
        <taxon>eudicotyledons</taxon>
        <taxon>Gunneridae</taxon>
        <taxon>Pentapetalae</taxon>
        <taxon>rosids</taxon>
        <taxon>malvids</taxon>
        <taxon>Malvales</taxon>
        <taxon>Malvaceae</taxon>
        <taxon>Malvoideae</taxon>
        <taxon>Gossypium</taxon>
    </lineage>
</organism>
<keyword evidence="1" id="KW-0175">Coiled coil</keyword>
<dbReference type="PANTHER" id="PTHR47491">
    <property type="entry name" value="CAP-GLY DOMAIN LINKER"/>
    <property type="match status" value="1"/>
</dbReference>
<feature type="coiled-coil region" evidence="1">
    <location>
        <begin position="748"/>
        <end position="789"/>
    </location>
</feature>
<proteinExistence type="predicted"/>
<feature type="region of interest" description="Disordered" evidence="2">
    <location>
        <begin position="118"/>
        <end position="138"/>
    </location>
</feature>
<feature type="domain" description="DUF7653" evidence="3">
    <location>
        <begin position="570"/>
        <end position="694"/>
    </location>
</feature>
<reference evidence="4 5" key="1">
    <citation type="submission" date="2015-01" db="EMBL/GenBank/DDBJ databases">
        <title>Genome of allotetraploid Gossypium barbadense reveals genomic plasticity and fiber elongation in cotton evolution.</title>
        <authorList>
            <person name="Chen X."/>
            <person name="Liu X."/>
            <person name="Zhao B."/>
            <person name="Zheng H."/>
            <person name="Hu Y."/>
            <person name="Lu G."/>
            <person name="Yang C."/>
            <person name="Chen J."/>
            <person name="Shan C."/>
            <person name="Zhang L."/>
            <person name="Zhou Y."/>
            <person name="Wang L."/>
            <person name="Guo W."/>
            <person name="Bai Y."/>
            <person name="Ruan J."/>
            <person name="Shangguan X."/>
            <person name="Mao Y."/>
            <person name="Jiang J."/>
            <person name="Zhu Y."/>
            <person name="Lei J."/>
            <person name="Kang H."/>
            <person name="Chen S."/>
            <person name="He X."/>
            <person name="Wang R."/>
            <person name="Wang Y."/>
            <person name="Chen J."/>
            <person name="Wang L."/>
            <person name="Yu S."/>
            <person name="Wang B."/>
            <person name="Wei J."/>
            <person name="Song S."/>
            <person name="Lu X."/>
            <person name="Gao Z."/>
            <person name="Gu W."/>
            <person name="Deng X."/>
            <person name="Ma D."/>
            <person name="Wang S."/>
            <person name="Liang W."/>
            <person name="Fang L."/>
            <person name="Cai C."/>
            <person name="Zhu X."/>
            <person name="Zhou B."/>
            <person name="Zhang Y."/>
            <person name="Chen Z."/>
            <person name="Xu S."/>
            <person name="Zhu R."/>
            <person name="Wang S."/>
            <person name="Zhang T."/>
            <person name="Zhao G."/>
        </authorList>
    </citation>
    <scope>NUCLEOTIDE SEQUENCE [LARGE SCALE GENOMIC DNA]</scope>
    <source>
        <strain evidence="5">cv. Xinhai21</strain>
        <tissue evidence="4">Leaf</tissue>
    </source>
</reference>
<dbReference type="OrthoDB" id="1938127at2759"/>
<feature type="region of interest" description="Disordered" evidence="2">
    <location>
        <begin position="70"/>
        <end position="105"/>
    </location>
</feature>
<feature type="coiled-coil region" evidence="1">
    <location>
        <begin position="332"/>
        <end position="567"/>
    </location>
</feature>
<evidence type="ECO:0000256" key="1">
    <source>
        <dbReference type="SAM" id="Coils"/>
    </source>
</evidence>
<feature type="domain" description="DUF7653" evidence="3">
    <location>
        <begin position="746"/>
        <end position="861"/>
    </location>
</feature>
<feature type="compositionally biased region" description="Polar residues" evidence="2">
    <location>
        <begin position="74"/>
        <end position="88"/>
    </location>
</feature>
<feature type="compositionally biased region" description="Basic and acidic residues" evidence="2">
    <location>
        <begin position="188"/>
        <end position="199"/>
    </location>
</feature>